<dbReference type="GO" id="GO:0005524">
    <property type="term" value="F:ATP binding"/>
    <property type="evidence" value="ECO:0007669"/>
    <property type="project" value="UniProtKB-UniRule"/>
</dbReference>
<dbReference type="SUPFAM" id="SSF51984">
    <property type="entry name" value="MurCD N-terminal domain"/>
    <property type="match status" value="1"/>
</dbReference>
<dbReference type="HAMAP" id="MF_00639">
    <property type="entry name" value="MurD"/>
    <property type="match status" value="1"/>
</dbReference>
<dbReference type="Pfam" id="PF08245">
    <property type="entry name" value="Mur_ligase_M"/>
    <property type="match status" value="1"/>
</dbReference>
<evidence type="ECO:0000256" key="4">
    <source>
        <dbReference type="ARBA" id="ARBA00010416"/>
    </source>
</evidence>
<dbReference type="SUPFAM" id="SSF53244">
    <property type="entry name" value="MurD-like peptide ligases, peptide-binding domain"/>
    <property type="match status" value="1"/>
</dbReference>
<dbReference type="GO" id="GO:0009252">
    <property type="term" value="P:peptidoglycan biosynthetic process"/>
    <property type="evidence" value="ECO:0007669"/>
    <property type="project" value="UniProtKB-UniRule"/>
</dbReference>
<keyword evidence="8 17" id="KW-0436">Ligase</keyword>
<dbReference type="AlphaFoldDB" id="A0A1S1V8W0"/>
<evidence type="ECO:0000259" key="19">
    <source>
        <dbReference type="Pfam" id="PF02875"/>
    </source>
</evidence>
<evidence type="ECO:0000256" key="15">
    <source>
        <dbReference type="ARBA" id="ARBA00032324"/>
    </source>
</evidence>
<accession>A0A1S1V8W0</accession>
<keyword evidence="22" id="KW-1185">Reference proteome</keyword>
<keyword evidence="9 17" id="KW-0547">Nucleotide-binding</keyword>
<evidence type="ECO:0000256" key="12">
    <source>
        <dbReference type="ARBA" id="ARBA00022984"/>
    </source>
</evidence>
<dbReference type="PANTHER" id="PTHR43692">
    <property type="entry name" value="UDP-N-ACETYLMURAMOYLALANINE--D-GLUTAMATE LIGASE"/>
    <property type="match status" value="1"/>
</dbReference>
<dbReference type="STRING" id="39480.EUAN_08160"/>
<keyword evidence="10 17" id="KW-0067">ATP-binding</keyword>
<evidence type="ECO:0000313" key="21">
    <source>
        <dbReference type="EMBL" id="OHW63032.1"/>
    </source>
</evidence>
<dbReference type="InterPro" id="IPR004101">
    <property type="entry name" value="Mur_ligase_C"/>
</dbReference>
<dbReference type="EC" id="6.3.2.9" evidence="5 17"/>
<dbReference type="GO" id="GO:0008764">
    <property type="term" value="F:UDP-N-acetylmuramoylalanine-D-glutamate ligase activity"/>
    <property type="evidence" value="ECO:0007669"/>
    <property type="project" value="UniProtKB-UniRule"/>
</dbReference>
<comment type="function">
    <text evidence="1 17 18">Cell wall formation. Catalyzes the addition of glutamate to the nucleotide precursor UDP-N-acetylmuramoyl-L-alanine (UMA).</text>
</comment>
<evidence type="ECO:0000256" key="1">
    <source>
        <dbReference type="ARBA" id="ARBA00002734"/>
    </source>
</evidence>
<dbReference type="GO" id="GO:0051301">
    <property type="term" value="P:cell division"/>
    <property type="evidence" value="ECO:0007669"/>
    <property type="project" value="UniProtKB-KW"/>
</dbReference>
<comment type="catalytic activity">
    <reaction evidence="16 17 18">
        <text>UDP-N-acetyl-alpha-D-muramoyl-L-alanine + D-glutamate + ATP = UDP-N-acetyl-alpha-D-muramoyl-L-alanyl-D-glutamate + ADP + phosphate + H(+)</text>
        <dbReference type="Rhea" id="RHEA:16429"/>
        <dbReference type="ChEBI" id="CHEBI:15378"/>
        <dbReference type="ChEBI" id="CHEBI:29986"/>
        <dbReference type="ChEBI" id="CHEBI:30616"/>
        <dbReference type="ChEBI" id="CHEBI:43474"/>
        <dbReference type="ChEBI" id="CHEBI:83898"/>
        <dbReference type="ChEBI" id="CHEBI:83900"/>
        <dbReference type="ChEBI" id="CHEBI:456216"/>
        <dbReference type="EC" id="6.3.2.9"/>
    </reaction>
</comment>
<evidence type="ECO:0000256" key="3">
    <source>
        <dbReference type="ARBA" id="ARBA00004752"/>
    </source>
</evidence>
<dbReference type="OrthoDB" id="9809796at2"/>
<evidence type="ECO:0000256" key="5">
    <source>
        <dbReference type="ARBA" id="ARBA00012212"/>
    </source>
</evidence>
<evidence type="ECO:0000256" key="11">
    <source>
        <dbReference type="ARBA" id="ARBA00022960"/>
    </source>
</evidence>
<keyword evidence="11 17" id="KW-0133">Cell shape</keyword>
<keyword evidence="7 17" id="KW-0963">Cytoplasm</keyword>
<dbReference type="PANTHER" id="PTHR43692:SF1">
    <property type="entry name" value="UDP-N-ACETYLMURAMOYLALANINE--D-GLUTAMATE LIGASE"/>
    <property type="match status" value="1"/>
</dbReference>
<comment type="pathway">
    <text evidence="3 17 18">Cell wall biogenesis; peptidoglycan biosynthesis.</text>
</comment>
<dbReference type="InterPro" id="IPR013221">
    <property type="entry name" value="Mur_ligase_cen"/>
</dbReference>
<evidence type="ECO:0000256" key="18">
    <source>
        <dbReference type="RuleBase" id="RU003664"/>
    </source>
</evidence>
<name>A0A1S1V8W0_9FIRM</name>
<evidence type="ECO:0000256" key="17">
    <source>
        <dbReference type="HAMAP-Rule" id="MF_00639"/>
    </source>
</evidence>
<dbReference type="Proteomes" id="UP000180254">
    <property type="component" value="Unassembled WGS sequence"/>
</dbReference>
<dbReference type="GO" id="GO:0008360">
    <property type="term" value="P:regulation of cell shape"/>
    <property type="evidence" value="ECO:0007669"/>
    <property type="project" value="UniProtKB-KW"/>
</dbReference>
<dbReference type="InterPro" id="IPR036615">
    <property type="entry name" value="Mur_ligase_C_dom_sf"/>
</dbReference>
<dbReference type="InterPro" id="IPR005762">
    <property type="entry name" value="MurD"/>
</dbReference>
<evidence type="ECO:0000256" key="9">
    <source>
        <dbReference type="ARBA" id="ARBA00022741"/>
    </source>
</evidence>
<evidence type="ECO:0000256" key="2">
    <source>
        <dbReference type="ARBA" id="ARBA00004496"/>
    </source>
</evidence>
<keyword evidence="13 17" id="KW-0961">Cell wall biogenesis/degradation</keyword>
<dbReference type="InterPro" id="IPR036565">
    <property type="entry name" value="Mur-like_cat_sf"/>
</dbReference>
<evidence type="ECO:0000256" key="10">
    <source>
        <dbReference type="ARBA" id="ARBA00022840"/>
    </source>
</evidence>
<dbReference type="Gene3D" id="3.40.1190.10">
    <property type="entry name" value="Mur-like, catalytic domain"/>
    <property type="match status" value="1"/>
</dbReference>
<proteinExistence type="inferred from homology"/>
<dbReference type="GO" id="GO:0071555">
    <property type="term" value="P:cell wall organization"/>
    <property type="evidence" value="ECO:0007669"/>
    <property type="project" value="UniProtKB-KW"/>
</dbReference>
<dbReference type="Gene3D" id="3.40.50.720">
    <property type="entry name" value="NAD(P)-binding Rossmann-like Domain"/>
    <property type="match status" value="1"/>
</dbReference>
<dbReference type="SUPFAM" id="SSF53623">
    <property type="entry name" value="MurD-like peptide ligases, catalytic domain"/>
    <property type="match status" value="1"/>
</dbReference>
<dbReference type="UniPathway" id="UPA00219"/>
<sequence length="452" mass="49228">MLEGKKVLVAGLAISGVASVKALSKLGASVVVTDMKSSEELKEEIEQLDGIQVEYVLGSNDVDLKGIELVLKSPGIPYDIELFQKARSLGIEVITDIELAERVRKAEFICVTGTNGKTTTTSLIGDIFRKSGKKTYVVGNIGVGILSELEALRDPESVFVIEASSFQLEDTVEFKPEISLLTNITPDHLNWHGSLENYISSKKKIYRNQGSGDYTVLNYEDEVLRDASSEISSNAVYFSAKRKLEKGCFIEDGRVVFSDGSLKRDIMKVSDIKIPGDHNLENVLSAVAVALSYGIPPEVVESAVSEFEGVEHRLEFVAEVEGARYYNDSKGTNPDASIKAVEAIPSPIILIAGGMDKGGEFDDFVESFGGKVKSLVLLGETAEKIKAEAVKSGIEDIHLVSGIEEAVDKAHRISTEGDNVLLSPACASWDMYPSYEIRGRLFKEAVYRIKEA</sequence>
<dbReference type="GO" id="GO:0005737">
    <property type="term" value="C:cytoplasm"/>
    <property type="evidence" value="ECO:0007669"/>
    <property type="project" value="UniProtKB-SubCell"/>
</dbReference>
<comment type="similarity">
    <text evidence="4 17">Belongs to the MurCDEF family.</text>
</comment>
<evidence type="ECO:0000256" key="13">
    <source>
        <dbReference type="ARBA" id="ARBA00023316"/>
    </source>
</evidence>
<evidence type="ECO:0000256" key="8">
    <source>
        <dbReference type="ARBA" id="ARBA00022598"/>
    </source>
</evidence>
<evidence type="ECO:0000256" key="7">
    <source>
        <dbReference type="ARBA" id="ARBA00022490"/>
    </source>
</evidence>
<evidence type="ECO:0000259" key="20">
    <source>
        <dbReference type="Pfam" id="PF08245"/>
    </source>
</evidence>
<organism evidence="21 22">
    <name type="scientific">Andreesenia angusta</name>
    <dbReference type="NCBI Taxonomy" id="39480"/>
    <lineage>
        <taxon>Bacteria</taxon>
        <taxon>Bacillati</taxon>
        <taxon>Bacillota</taxon>
        <taxon>Tissierellia</taxon>
        <taxon>Tissierellales</taxon>
        <taxon>Gottschalkiaceae</taxon>
        <taxon>Andreesenia</taxon>
    </lineage>
</organism>
<dbReference type="NCBIfam" id="TIGR01087">
    <property type="entry name" value="murD"/>
    <property type="match status" value="1"/>
</dbReference>
<gene>
    <name evidence="17 21" type="primary">murD</name>
    <name evidence="21" type="ORF">EUAN_08160</name>
</gene>
<feature type="domain" description="Mur ligase C-terminal" evidence="19">
    <location>
        <begin position="312"/>
        <end position="426"/>
    </location>
</feature>
<evidence type="ECO:0000256" key="6">
    <source>
        <dbReference type="ARBA" id="ARBA00015655"/>
    </source>
</evidence>
<dbReference type="RefSeq" id="WP_071061939.1">
    <property type="nucleotide sequence ID" value="NZ_MKIE01000002.1"/>
</dbReference>
<feature type="domain" description="Mur ligase central" evidence="20">
    <location>
        <begin position="111"/>
        <end position="290"/>
    </location>
</feature>
<keyword evidence="12 17" id="KW-0573">Peptidoglycan synthesis</keyword>
<keyword evidence="17 18" id="KW-0131">Cell cycle</keyword>
<evidence type="ECO:0000313" key="22">
    <source>
        <dbReference type="Proteomes" id="UP000180254"/>
    </source>
</evidence>
<dbReference type="Gene3D" id="3.90.190.20">
    <property type="entry name" value="Mur ligase, C-terminal domain"/>
    <property type="match status" value="1"/>
</dbReference>
<dbReference type="Pfam" id="PF02875">
    <property type="entry name" value="Mur_ligase_C"/>
    <property type="match status" value="1"/>
</dbReference>
<feature type="binding site" evidence="17">
    <location>
        <begin position="113"/>
        <end position="119"/>
    </location>
    <ligand>
        <name>ATP</name>
        <dbReference type="ChEBI" id="CHEBI:30616"/>
    </ligand>
</feature>
<comment type="caution">
    <text evidence="21">The sequence shown here is derived from an EMBL/GenBank/DDBJ whole genome shotgun (WGS) entry which is preliminary data.</text>
</comment>
<dbReference type="EMBL" id="MKIE01000002">
    <property type="protein sequence ID" value="OHW63032.1"/>
    <property type="molecule type" value="Genomic_DNA"/>
</dbReference>
<evidence type="ECO:0000256" key="14">
    <source>
        <dbReference type="ARBA" id="ARBA00030398"/>
    </source>
</evidence>
<reference evidence="21 22" key="1">
    <citation type="submission" date="2016-09" db="EMBL/GenBank/DDBJ databases">
        <title>Genome sequence of Eubacterium angustum.</title>
        <authorList>
            <person name="Poehlein A."/>
            <person name="Daniel R."/>
        </authorList>
    </citation>
    <scope>NUCLEOTIDE SEQUENCE [LARGE SCALE GENOMIC DNA]</scope>
    <source>
        <strain evidence="21 22">DSM 1989</strain>
    </source>
</reference>
<evidence type="ECO:0000256" key="16">
    <source>
        <dbReference type="ARBA" id="ARBA00047632"/>
    </source>
</evidence>
<comment type="subcellular location">
    <subcellularLocation>
        <location evidence="2 17 18">Cytoplasm</location>
    </subcellularLocation>
</comment>
<protein>
    <recommendedName>
        <fullName evidence="6 17">UDP-N-acetylmuramoylalanine--D-glutamate ligase</fullName>
        <ecNumber evidence="5 17">6.3.2.9</ecNumber>
    </recommendedName>
    <alternativeName>
        <fullName evidence="15 17">D-glutamic acid-adding enzyme</fullName>
    </alternativeName>
    <alternativeName>
        <fullName evidence="14 17">UDP-N-acetylmuramoyl-L-alanyl-D-glutamate synthetase</fullName>
    </alternativeName>
</protein>
<keyword evidence="17 18" id="KW-0132">Cell division</keyword>
<dbReference type="Pfam" id="PF21799">
    <property type="entry name" value="MurD-like_N"/>
    <property type="match status" value="1"/>
</dbReference>